<protein>
    <submittedName>
        <fullName evidence="1">Uncharacterized protein</fullName>
    </submittedName>
</protein>
<keyword evidence="2" id="KW-1185">Reference proteome</keyword>
<organism evidence="1 2">
    <name type="scientific">Iphiclides podalirius</name>
    <name type="common">scarce swallowtail</name>
    <dbReference type="NCBI Taxonomy" id="110791"/>
    <lineage>
        <taxon>Eukaryota</taxon>
        <taxon>Metazoa</taxon>
        <taxon>Ecdysozoa</taxon>
        <taxon>Arthropoda</taxon>
        <taxon>Hexapoda</taxon>
        <taxon>Insecta</taxon>
        <taxon>Pterygota</taxon>
        <taxon>Neoptera</taxon>
        <taxon>Endopterygota</taxon>
        <taxon>Lepidoptera</taxon>
        <taxon>Glossata</taxon>
        <taxon>Ditrysia</taxon>
        <taxon>Papilionoidea</taxon>
        <taxon>Papilionidae</taxon>
        <taxon>Papilioninae</taxon>
        <taxon>Iphiclides</taxon>
    </lineage>
</organism>
<gene>
    <name evidence="1" type="ORF">IPOD504_LOCUS15457</name>
</gene>
<accession>A0ABN8J387</accession>
<evidence type="ECO:0000313" key="1">
    <source>
        <dbReference type="EMBL" id="CAH2073045.1"/>
    </source>
</evidence>
<evidence type="ECO:0000313" key="2">
    <source>
        <dbReference type="Proteomes" id="UP000837857"/>
    </source>
</evidence>
<dbReference type="Proteomes" id="UP000837857">
    <property type="component" value="Chromosome 7"/>
</dbReference>
<name>A0ABN8J387_9NEOP</name>
<proteinExistence type="predicted"/>
<dbReference type="EMBL" id="OW152819">
    <property type="protein sequence ID" value="CAH2073045.1"/>
    <property type="molecule type" value="Genomic_DNA"/>
</dbReference>
<reference evidence="1" key="1">
    <citation type="submission" date="2022-03" db="EMBL/GenBank/DDBJ databases">
        <authorList>
            <person name="Martin H S."/>
        </authorList>
    </citation>
    <scope>NUCLEOTIDE SEQUENCE</scope>
</reference>
<sequence length="227" mass="25025">MSPPKELRTGPDLGFMRQPAYRLTGIEAGPKGINAKQKSYLYVCWAGCGSKLRDGRHTTAMYQSGGTRFMGRFAAESLVRRKRRRYPGVFRPAFFTPPPPSLSRTAPPRTPRPLFVGYAEYLLRFSRIPSFIYSGLLHISSIVGDACVRRDDNLILDCNGNGPNESRIAGANHTAANVSTAQDGTINDRPIIQSGDGRVRVSICLLQRLLYDAKVNCSVSDASSDWP</sequence>
<feature type="non-terminal residue" evidence="1">
    <location>
        <position position="1"/>
    </location>
</feature>